<name>A0AAE4MIY8_9EURY</name>
<dbReference type="EMBL" id="JAWDKD010000007">
    <property type="protein sequence ID" value="MDV0446458.1"/>
    <property type="molecule type" value="Genomic_DNA"/>
</dbReference>
<organism evidence="1 2">
    <name type="scientific">Methanolapillus africanus</name>
    <dbReference type="NCBI Taxonomy" id="3028297"/>
    <lineage>
        <taxon>Archaea</taxon>
        <taxon>Methanobacteriati</taxon>
        <taxon>Methanobacteriota</taxon>
        <taxon>Stenosarchaea group</taxon>
        <taxon>Methanomicrobia</taxon>
        <taxon>Methanosarcinales</taxon>
        <taxon>Methanosarcinaceae</taxon>
        <taxon>Methanolapillus</taxon>
    </lineage>
</organism>
<dbReference type="Proteomes" id="UP001271789">
    <property type="component" value="Unassembled WGS sequence"/>
</dbReference>
<sequence>MFYSDNSNKTLNKFENRYDLLELIYMKFVSKNSDVDLNGAFFIKFYDAYPPILQSYLNHIIKDNIFNDTKLCQFWNTKNYFKIITETVQFIIDNESSKFKISGHLEKLFLCPRNKSKKDIILIQDDWITRYVDGNCNDKQKMYYLFQLISSFEYERRRKFILHFLEVNQSYDFFEILPLVKLDYGGFGSMVPYIEAKVDFLRSLLPYLHGSQFLKHKCKVQSDIETWERQIRNEKVEDKLANRSF</sequence>
<evidence type="ECO:0000313" key="2">
    <source>
        <dbReference type="Proteomes" id="UP001271789"/>
    </source>
</evidence>
<comment type="caution">
    <text evidence="1">The sequence shown here is derived from an EMBL/GenBank/DDBJ whole genome shotgun (WGS) entry which is preliminary data.</text>
</comment>
<proteinExistence type="predicted"/>
<accession>A0AAE4MIY8</accession>
<evidence type="ECO:0000313" key="1">
    <source>
        <dbReference type="EMBL" id="MDV0446458.1"/>
    </source>
</evidence>
<keyword evidence="2" id="KW-1185">Reference proteome</keyword>
<protein>
    <submittedName>
        <fullName evidence="1">Uncharacterized protein</fullName>
    </submittedName>
</protein>
<dbReference type="AlphaFoldDB" id="A0AAE4MIY8"/>
<gene>
    <name evidence="1" type="ORF">MsAg5_02970</name>
</gene>
<dbReference type="RefSeq" id="WP_338098854.1">
    <property type="nucleotide sequence ID" value="NZ_JAWDKD010000007.1"/>
</dbReference>
<reference evidence="1" key="1">
    <citation type="submission" date="2023-06" db="EMBL/GenBank/DDBJ databases">
        <title>Genome sequence of Methanosarcinaceae archaeon Ag5.</title>
        <authorList>
            <person name="Protasov E."/>
            <person name="Platt K."/>
            <person name="Poehlein A."/>
            <person name="Daniel R."/>
            <person name="Brune A."/>
        </authorList>
    </citation>
    <scope>NUCLEOTIDE SEQUENCE</scope>
    <source>
        <strain evidence="1">Ag5</strain>
    </source>
</reference>